<organism evidence="2 3">
    <name type="scientific">Hafnia alvei FB1</name>
    <dbReference type="NCBI Taxonomy" id="1453496"/>
    <lineage>
        <taxon>Bacteria</taxon>
        <taxon>Pseudomonadati</taxon>
        <taxon>Pseudomonadota</taxon>
        <taxon>Gammaproteobacteria</taxon>
        <taxon>Enterobacterales</taxon>
        <taxon>Hafniaceae</taxon>
        <taxon>Hafnia</taxon>
    </lineage>
</organism>
<dbReference type="HOGENOM" id="CLU_141589_0_0_6"/>
<dbReference type="PATRIC" id="fig|1453496.5.peg.3169"/>
<keyword evidence="1" id="KW-0732">Signal</keyword>
<evidence type="ECO:0000313" key="2">
    <source>
        <dbReference type="EMBL" id="AIU73650.1"/>
    </source>
</evidence>
<dbReference type="RefSeq" id="WP_025797602.1">
    <property type="nucleotide sequence ID" value="NZ_CP009706.1"/>
</dbReference>
<evidence type="ECO:0000256" key="1">
    <source>
        <dbReference type="SAM" id="SignalP"/>
    </source>
</evidence>
<feature type="chain" id="PRO_5001937252" description="Lipoprotein" evidence="1">
    <location>
        <begin position="19"/>
        <end position="152"/>
    </location>
</feature>
<evidence type="ECO:0008006" key="4">
    <source>
        <dbReference type="Google" id="ProtNLM"/>
    </source>
</evidence>
<name>A0A097R4J1_HAFAL</name>
<dbReference type="EMBL" id="CP009706">
    <property type="protein sequence ID" value="AIU73650.1"/>
    <property type="molecule type" value="Genomic_DNA"/>
</dbReference>
<protein>
    <recommendedName>
        <fullName evidence="4">Lipoprotein</fullName>
    </recommendedName>
</protein>
<evidence type="ECO:0000313" key="3">
    <source>
        <dbReference type="Proteomes" id="UP000029986"/>
    </source>
</evidence>
<dbReference type="AlphaFoldDB" id="A0A097R4J1"/>
<keyword evidence="3" id="KW-1185">Reference proteome</keyword>
<proteinExistence type="predicted"/>
<reference evidence="2 3" key="1">
    <citation type="journal article" date="2014" name="Gut Pathog.">
        <title>Gene clusters of Hafnia alvei strain FB1 important in survival and pathogenesis: a draft genome perspective.</title>
        <authorList>
            <person name="Tan J.Y."/>
            <person name="Yin W.F."/>
            <person name="Chan K.G."/>
        </authorList>
    </citation>
    <scope>NUCLEOTIDE SEQUENCE [LARGE SCALE GENOMIC DNA]</scope>
    <source>
        <strain evidence="2 3">FB1</strain>
    </source>
</reference>
<sequence length="152" mass="16665">MNMGSSKLLILGSICLLAACSAQPTKKPQGNNHKTAAATTGYTNANTPTDNYIAKRTANLTGITLASTNNVCVDHFNFLRETQASQYQKYTKDYGDIGKGYRFLNVNKNIMDNDAKEVYTMSLEMKLDTLCSKVQYTGYSVVKGKIKELAGI</sequence>
<gene>
    <name evidence="2" type="ORF">AT03_15485</name>
</gene>
<dbReference type="KEGG" id="hav:AT03_15485"/>
<dbReference type="eggNOG" id="ENOG5032WJI">
    <property type="taxonomic scope" value="Bacteria"/>
</dbReference>
<dbReference type="Proteomes" id="UP000029986">
    <property type="component" value="Chromosome"/>
</dbReference>
<accession>A0A097R4J1</accession>
<feature type="signal peptide" evidence="1">
    <location>
        <begin position="1"/>
        <end position="18"/>
    </location>
</feature>
<dbReference type="OrthoDB" id="6631594at2"/>
<dbReference type="PROSITE" id="PS51257">
    <property type="entry name" value="PROKAR_LIPOPROTEIN"/>
    <property type="match status" value="1"/>
</dbReference>